<dbReference type="Gene3D" id="3.10.200.10">
    <property type="entry name" value="Alpha carbonic anhydrase"/>
    <property type="match status" value="1"/>
</dbReference>
<name>A0ABD1NPR9_9LAMI</name>
<dbReference type="SMART" id="SM01057">
    <property type="entry name" value="Carb_anhydrase"/>
    <property type="match status" value="1"/>
</dbReference>
<dbReference type="InterPro" id="IPR041891">
    <property type="entry name" value="Alpha_CA_prokaryot-like"/>
</dbReference>
<keyword evidence="4 6" id="KW-0862">Zinc</keyword>
<reference evidence="9" key="1">
    <citation type="submission" date="2024-07" db="EMBL/GenBank/DDBJ databases">
        <title>Two chromosome-level genome assemblies of Korean endemic species Abeliophyllum distichum and Forsythia ovata (Oleaceae).</title>
        <authorList>
            <person name="Jang H."/>
        </authorList>
    </citation>
    <scope>NUCLEOTIDE SEQUENCE [LARGE SCALE GENOMIC DNA]</scope>
</reference>
<comment type="cofactor">
    <cofactor evidence="1 6">
        <name>Zn(2+)</name>
        <dbReference type="ChEBI" id="CHEBI:29105"/>
    </cofactor>
</comment>
<dbReference type="InterPro" id="IPR023561">
    <property type="entry name" value="Carbonic_anhydrase_a-class"/>
</dbReference>
<dbReference type="PROSITE" id="PS00162">
    <property type="entry name" value="ALPHA_CA_1"/>
    <property type="match status" value="1"/>
</dbReference>
<dbReference type="InterPro" id="IPR001148">
    <property type="entry name" value="CA_dom"/>
</dbReference>
<keyword evidence="5 6" id="KW-0456">Lyase</keyword>
<comment type="catalytic activity">
    <reaction evidence="6">
        <text>hydrogencarbonate + H(+) = CO2 + H2O</text>
        <dbReference type="Rhea" id="RHEA:10748"/>
        <dbReference type="ChEBI" id="CHEBI:15377"/>
        <dbReference type="ChEBI" id="CHEBI:15378"/>
        <dbReference type="ChEBI" id="CHEBI:16526"/>
        <dbReference type="ChEBI" id="CHEBI:17544"/>
        <dbReference type="EC" id="4.2.1.1"/>
    </reaction>
</comment>
<evidence type="ECO:0000256" key="6">
    <source>
        <dbReference type="RuleBase" id="RU367011"/>
    </source>
</evidence>
<gene>
    <name evidence="8" type="ORF">Adt_49102</name>
</gene>
<dbReference type="SUPFAM" id="SSF51069">
    <property type="entry name" value="Carbonic anhydrase"/>
    <property type="match status" value="1"/>
</dbReference>
<evidence type="ECO:0000313" key="8">
    <source>
        <dbReference type="EMBL" id="KAL2453397.1"/>
    </source>
</evidence>
<sequence>MAAALITYFFFVAVTFFVVNSRAADTKQVYNQQMQFTYSGLTGPAKWASLDPKFSKCANGKSQSPINIVKDKVVVDKKLKPLIRQYNAANVTLVNNKFNVAVVYPSNCGMLIVDGKKYSLKQMHWHSPSEHRIDGQQFAAELHLVHVADDGNVSVVGILFQYGHPDPVIEKIQNKLSELAKEIRTSNEEAPVMVGPFHPTEVRKNGHKYYRYIGSFSTPPCAENVTWIILAKVRSISKEQVEALKAPLDTRCKNNNRPVQESNGRPVELYEEQLNHV</sequence>
<dbReference type="Pfam" id="PF00194">
    <property type="entry name" value="Carb_anhydrase"/>
    <property type="match status" value="1"/>
</dbReference>
<dbReference type="EC" id="4.2.1.1" evidence="2 6"/>
<dbReference type="PROSITE" id="PS51144">
    <property type="entry name" value="ALPHA_CA_2"/>
    <property type="match status" value="1"/>
</dbReference>
<dbReference type="Proteomes" id="UP001604336">
    <property type="component" value="Unassembled WGS sequence"/>
</dbReference>
<dbReference type="PANTHER" id="PTHR18952:SF236">
    <property type="entry name" value="ALPHA CARBONIC ANHYDRASE 1, CHLOROPLASTIC"/>
    <property type="match status" value="1"/>
</dbReference>
<protein>
    <recommendedName>
        <fullName evidence="2 6">Carbonic anhydrase</fullName>
        <ecNumber evidence="2 6">4.2.1.1</ecNumber>
    </recommendedName>
</protein>
<evidence type="ECO:0000313" key="9">
    <source>
        <dbReference type="Proteomes" id="UP001604336"/>
    </source>
</evidence>
<feature type="chain" id="PRO_5044530023" description="Carbonic anhydrase" evidence="6">
    <location>
        <begin position="24"/>
        <end position="277"/>
    </location>
</feature>
<dbReference type="PANTHER" id="PTHR18952">
    <property type="entry name" value="CARBONIC ANHYDRASE"/>
    <property type="match status" value="1"/>
</dbReference>
<evidence type="ECO:0000256" key="4">
    <source>
        <dbReference type="ARBA" id="ARBA00022833"/>
    </source>
</evidence>
<feature type="signal peptide" evidence="6">
    <location>
        <begin position="1"/>
        <end position="23"/>
    </location>
</feature>
<organism evidence="8 9">
    <name type="scientific">Abeliophyllum distichum</name>
    <dbReference type="NCBI Taxonomy" id="126358"/>
    <lineage>
        <taxon>Eukaryota</taxon>
        <taxon>Viridiplantae</taxon>
        <taxon>Streptophyta</taxon>
        <taxon>Embryophyta</taxon>
        <taxon>Tracheophyta</taxon>
        <taxon>Spermatophyta</taxon>
        <taxon>Magnoliopsida</taxon>
        <taxon>eudicotyledons</taxon>
        <taxon>Gunneridae</taxon>
        <taxon>Pentapetalae</taxon>
        <taxon>asterids</taxon>
        <taxon>lamiids</taxon>
        <taxon>Lamiales</taxon>
        <taxon>Oleaceae</taxon>
        <taxon>Forsythieae</taxon>
        <taxon>Abeliophyllum</taxon>
    </lineage>
</organism>
<dbReference type="CDD" id="cd03124">
    <property type="entry name" value="alpha_CA_prokaryotic_like"/>
    <property type="match status" value="1"/>
</dbReference>
<evidence type="ECO:0000259" key="7">
    <source>
        <dbReference type="PROSITE" id="PS51144"/>
    </source>
</evidence>
<dbReference type="GO" id="GO:0008270">
    <property type="term" value="F:zinc ion binding"/>
    <property type="evidence" value="ECO:0007669"/>
    <property type="project" value="UniProtKB-UniRule"/>
</dbReference>
<proteinExistence type="inferred from homology"/>
<dbReference type="AlphaFoldDB" id="A0ABD1NPR9"/>
<keyword evidence="9" id="KW-1185">Reference proteome</keyword>
<evidence type="ECO:0000256" key="2">
    <source>
        <dbReference type="ARBA" id="ARBA00012925"/>
    </source>
</evidence>
<feature type="domain" description="Alpha-carbonic anhydrase" evidence="7">
    <location>
        <begin position="34"/>
        <end position="271"/>
    </location>
</feature>
<keyword evidence="6" id="KW-0732">Signal</keyword>
<comment type="caution">
    <text evidence="8">The sequence shown here is derived from an EMBL/GenBank/DDBJ whole genome shotgun (WGS) entry which is preliminary data.</text>
</comment>
<accession>A0ABD1NPR9</accession>
<comment type="function">
    <text evidence="6">Reversible hydration of carbon dioxide.</text>
</comment>
<dbReference type="InterPro" id="IPR018338">
    <property type="entry name" value="Carbonic_anhydrase_a-class_CS"/>
</dbReference>
<evidence type="ECO:0000256" key="1">
    <source>
        <dbReference type="ARBA" id="ARBA00001947"/>
    </source>
</evidence>
<keyword evidence="3 6" id="KW-0479">Metal-binding</keyword>
<comment type="similarity">
    <text evidence="6">Belongs to the alpha-carbonic anhydrase family.</text>
</comment>
<evidence type="ECO:0000256" key="3">
    <source>
        <dbReference type="ARBA" id="ARBA00022723"/>
    </source>
</evidence>
<evidence type="ECO:0000256" key="5">
    <source>
        <dbReference type="ARBA" id="ARBA00023239"/>
    </source>
</evidence>
<dbReference type="GO" id="GO:0004089">
    <property type="term" value="F:carbonate dehydratase activity"/>
    <property type="evidence" value="ECO:0007669"/>
    <property type="project" value="UniProtKB-UniRule"/>
</dbReference>
<dbReference type="EMBL" id="JBFOLK010000703">
    <property type="protein sequence ID" value="KAL2453397.1"/>
    <property type="molecule type" value="Genomic_DNA"/>
</dbReference>
<dbReference type="InterPro" id="IPR036398">
    <property type="entry name" value="CA_dom_sf"/>
</dbReference>